<dbReference type="Proteomes" id="UP000823674">
    <property type="component" value="Chromosome A07"/>
</dbReference>
<evidence type="ECO:0000313" key="2">
    <source>
        <dbReference type="Proteomes" id="UP000823674"/>
    </source>
</evidence>
<keyword evidence="2" id="KW-1185">Reference proteome</keyword>
<evidence type="ECO:0000313" key="1">
    <source>
        <dbReference type="EMBL" id="KAG5378217.1"/>
    </source>
</evidence>
<comment type="caution">
    <text evidence="1">The sequence shown here is derived from an EMBL/GenBank/DDBJ whole genome shotgun (WGS) entry which is preliminary data.</text>
</comment>
<reference evidence="1 2" key="1">
    <citation type="submission" date="2021-03" db="EMBL/GenBank/DDBJ databases">
        <authorList>
            <person name="King G.J."/>
            <person name="Bancroft I."/>
            <person name="Baten A."/>
            <person name="Bloomfield J."/>
            <person name="Borpatragohain P."/>
            <person name="He Z."/>
            <person name="Irish N."/>
            <person name="Irwin J."/>
            <person name="Liu K."/>
            <person name="Mauleon R.P."/>
            <person name="Moore J."/>
            <person name="Morris R."/>
            <person name="Ostergaard L."/>
            <person name="Wang B."/>
            <person name="Wells R."/>
        </authorList>
    </citation>
    <scope>NUCLEOTIDE SEQUENCE [LARGE SCALE GENOMIC DNA]</scope>
    <source>
        <strain evidence="1">R-o-18</strain>
        <tissue evidence="1">Leaf</tissue>
    </source>
</reference>
<dbReference type="EMBL" id="JADBGQ010000009">
    <property type="protein sequence ID" value="KAG5378217.1"/>
    <property type="molecule type" value="Genomic_DNA"/>
</dbReference>
<sequence>MNEKPSHHPKREIRAQQRHRHLEFVSKSYGCFFGTDIYRSDPRTVNFISILPLIQMETGNGRGIIGNISMPGFQIIYPIVKSAYETVPTSLGVTEKRSTETKSISLEICQGVGAVCVYDQPGDEATLVKQTVFDRILPEYHIDLISESSGVALFEPSRFIRHFLRFLQSRGKVDGLFRKSRTSVEFSPSDLQDSTVDLIV</sequence>
<proteinExistence type="predicted"/>
<gene>
    <name evidence="1" type="primary">A07p007800.1_BraROA</name>
    <name evidence="1" type="ORF">IGI04_026059</name>
</gene>
<accession>A0ABQ7KUV9</accession>
<protein>
    <recommendedName>
        <fullName evidence="3">NmrA-like domain-containing protein</fullName>
    </recommendedName>
</protein>
<evidence type="ECO:0008006" key="3">
    <source>
        <dbReference type="Google" id="ProtNLM"/>
    </source>
</evidence>
<name>A0ABQ7KUV9_BRACM</name>
<organism evidence="1 2">
    <name type="scientific">Brassica rapa subsp. trilocularis</name>
    <dbReference type="NCBI Taxonomy" id="1813537"/>
    <lineage>
        <taxon>Eukaryota</taxon>
        <taxon>Viridiplantae</taxon>
        <taxon>Streptophyta</taxon>
        <taxon>Embryophyta</taxon>
        <taxon>Tracheophyta</taxon>
        <taxon>Spermatophyta</taxon>
        <taxon>Magnoliopsida</taxon>
        <taxon>eudicotyledons</taxon>
        <taxon>Gunneridae</taxon>
        <taxon>Pentapetalae</taxon>
        <taxon>rosids</taxon>
        <taxon>malvids</taxon>
        <taxon>Brassicales</taxon>
        <taxon>Brassicaceae</taxon>
        <taxon>Brassiceae</taxon>
        <taxon>Brassica</taxon>
    </lineage>
</organism>